<gene>
    <name evidence="1" type="ORF">A3I56_03015</name>
</gene>
<evidence type="ECO:0000313" key="2">
    <source>
        <dbReference type="Proteomes" id="UP000176269"/>
    </source>
</evidence>
<name>A0A1F7JU20_9BACT</name>
<proteinExistence type="predicted"/>
<dbReference type="InterPro" id="IPR029060">
    <property type="entry name" value="PIN-like_dom_sf"/>
</dbReference>
<dbReference type="Proteomes" id="UP000176269">
    <property type="component" value="Unassembled WGS sequence"/>
</dbReference>
<evidence type="ECO:0000313" key="1">
    <source>
        <dbReference type="EMBL" id="OGK59109.1"/>
    </source>
</evidence>
<organism evidence="1 2">
    <name type="scientific">Candidatus Roizmanbacteria bacterium RIFCSPLOWO2_02_FULL_43_10</name>
    <dbReference type="NCBI Taxonomy" id="1802078"/>
    <lineage>
        <taxon>Bacteria</taxon>
        <taxon>Candidatus Roizmaniibacteriota</taxon>
    </lineage>
</organism>
<evidence type="ECO:0008006" key="3">
    <source>
        <dbReference type="Google" id="ProtNLM"/>
    </source>
</evidence>
<dbReference type="Gene3D" id="3.40.50.1010">
    <property type="entry name" value="5'-nuclease"/>
    <property type="match status" value="1"/>
</dbReference>
<dbReference type="AlphaFoldDB" id="A0A1F7JU20"/>
<reference evidence="1 2" key="1">
    <citation type="journal article" date="2016" name="Nat. Commun.">
        <title>Thousands of microbial genomes shed light on interconnected biogeochemical processes in an aquifer system.</title>
        <authorList>
            <person name="Anantharaman K."/>
            <person name="Brown C.T."/>
            <person name="Hug L.A."/>
            <person name="Sharon I."/>
            <person name="Castelle C.J."/>
            <person name="Probst A.J."/>
            <person name="Thomas B.C."/>
            <person name="Singh A."/>
            <person name="Wilkins M.J."/>
            <person name="Karaoz U."/>
            <person name="Brodie E.L."/>
            <person name="Williams K.H."/>
            <person name="Hubbard S.S."/>
            <person name="Banfield J.F."/>
        </authorList>
    </citation>
    <scope>NUCLEOTIDE SEQUENCE [LARGE SCALE GENOMIC DNA]</scope>
</reference>
<dbReference type="EMBL" id="MGBC01000051">
    <property type="protein sequence ID" value="OGK59109.1"/>
    <property type="molecule type" value="Genomic_DNA"/>
</dbReference>
<comment type="caution">
    <text evidence="1">The sequence shown here is derived from an EMBL/GenBank/DDBJ whole genome shotgun (WGS) entry which is preliminary data.</text>
</comment>
<dbReference type="SUPFAM" id="SSF88723">
    <property type="entry name" value="PIN domain-like"/>
    <property type="match status" value="1"/>
</dbReference>
<accession>A0A1F7JU20</accession>
<sequence length="67" mass="7490">MILVDADAYLALNVEKDAHHKQAINLLGQLMEVAEDLVTTWDVVDEVATKLAYFTTKKKANEFLGLI</sequence>
<protein>
    <recommendedName>
        <fullName evidence="3">PIN domain-containing protein</fullName>
    </recommendedName>
</protein>